<evidence type="ECO:0000256" key="3">
    <source>
        <dbReference type="ARBA" id="ARBA00023274"/>
    </source>
</evidence>
<keyword evidence="2 5" id="KW-0689">Ribosomal protein</keyword>
<evidence type="ECO:0000256" key="2">
    <source>
        <dbReference type="ARBA" id="ARBA00022980"/>
    </source>
</evidence>
<feature type="region of interest" description="Disordered" evidence="6">
    <location>
        <begin position="52"/>
        <end position="74"/>
    </location>
</feature>
<evidence type="ECO:0000256" key="6">
    <source>
        <dbReference type="SAM" id="MobiDB-lite"/>
    </source>
</evidence>
<dbReference type="GO" id="GO:1990904">
    <property type="term" value="C:ribonucleoprotein complex"/>
    <property type="evidence" value="ECO:0007669"/>
    <property type="project" value="UniProtKB-KW"/>
</dbReference>
<dbReference type="GO" id="GO:0005840">
    <property type="term" value="C:ribosome"/>
    <property type="evidence" value="ECO:0007669"/>
    <property type="project" value="UniProtKB-KW"/>
</dbReference>
<name>A0A5C0UDI4_9PROT</name>
<dbReference type="GO" id="GO:0006412">
    <property type="term" value="P:translation"/>
    <property type="evidence" value="ECO:0007669"/>
    <property type="project" value="UniProtKB-UniRule"/>
</dbReference>
<feature type="compositionally biased region" description="Basic residues" evidence="6">
    <location>
        <begin position="60"/>
        <end position="74"/>
    </location>
</feature>
<evidence type="ECO:0000313" key="7">
    <source>
        <dbReference type="EMBL" id="QEK37809.1"/>
    </source>
</evidence>
<protein>
    <recommendedName>
        <fullName evidence="4 5">Small ribosomal subunit protein bS21</fullName>
    </recommendedName>
</protein>
<dbReference type="EMBL" id="CP043315">
    <property type="protein sequence ID" value="QEK37809.1"/>
    <property type="molecule type" value="Genomic_DNA"/>
</dbReference>
<dbReference type="AlphaFoldDB" id="A0A5C0UDI4"/>
<dbReference type="GO" id="GO:0003735">
    <property type="term" value="F:structural constituent of ribosome"/>
    <property type="evidence" value="ECO:0007669"/>
    <property type="project" value="InterPro"/>
</dbReference>
<dbReference type="KEGG" id="cip:FZC35_00160"/>
<dbReference type="Proteomes" id="UP000325155">
    <property type="component" value="Chromosome"/>
</dbReference>
<evidence type="ECO:0000313" key="8">
    <source>
        <dbReference type="Proteomes" id="UP000325155"/>
    </source>
</evidence>
<dbReference type="Gene3D" id="1.20.5.1150">
    <property type="entry name" value="Ribosomal protein S8"/>
    <property type="match status" value="1"/>
</dbReference>
<keyword evidence="8" id="KW-1185">Reference proteome</keyword>
<evidence type="ECO:0000256" key="5">
    <source>
        <dbReference type="HAMAP-Rule" id="MF_00358"/>
    </source>
</evidence>
<accession>A0A5C0UDI4</accession>
<dbReference type="Pfam" id="PF01165">
    <property type="entry name" value="Ribosomal_S21"/>
    <property type="match status" value="1"/>
</dbReference>
<dbReference type="InterPro" id="IPR038380">
    <property type="entry name" value="Ribosomal_bS21_sf"/>
</dbReference>
<keyword evidence="3 5" id="KW-0687">Ribonucleoprotein</keyword>
<sequence>MILLQKWRRIMISVNVVNNEIQKAWKLLKRFVQREGIGAEQKRRRHFLKPSEQKAMQKKERVRKIAKARSKSPT</sequence>
<comment type="similarity">
    <text evidence="1 5">Belongs to the bacterial ribosomal protein bS21 family.</text>
</comment>
<dbReference type="InterPro" id="IPR001911">
    <property type="entry name" value="Ribosomal_bS21"/>
</dbReference>
<dbReference type="NCBIfam" id="TIGR00030">
    <property type="entry name" value="S21p"/>
    <property type="match status" value="1"/>
</dbReference>
<organism evidence="7 8">
    <name type="scientific">Candidatus Cytomitobacter indipagum</name>
    <dbReference type="NCBI Taxonomy" id="2601575"/>
    <lineage>
        <taxon>Bacteria</taxon>
        <taxon>Pseudomonadati</taxon>
        <taxon>Pseudomonadota</taxon>
        <taxon>Alphaproteobacteria</taxon>
        <taxon>Holosporales</taxon>
        <taxon>Holosporaceae</taxon>
        <taxon>Candidatus Cytomitobacter</taxon>
    </lineage>
</organism>
<dbReference type="HAMAP" id="MF_00358">
    <property type="entry name" value="Ribosomal_bS21"/>
    <property type="match status" value="1"/>
</dbReference>
<proteinExistence type="inferred from homology"/>
<reference evidence="7 8" key="1">
    <citation type="submission" date="2019-08" db="EMBL/GenBank/DDBJ databases">
        <title>Highly reduced genomes of protist endosymbionts show evolutionary convergence.</title>
        <authorList>
            <person name="George E."/>
            <person name="Husnik F."/>
            <person name="Tashyreva D."/>
            <person name="Prokopchuk G."/>
            <person name="Horak A."/>
            <person name="Kwong W.K."/>
            <person name="Lukes J."/>
            <person name="Keeling P.J."/>
        </authorList>
    </citation>
    <scope>NUCLEOTIDE SEQUENCE [LARGE SCALE GENOMIC DNA]</scope>
    <source>
        <strain evidence="7">1605</strain>
    </source>
</reference>
<evidence type="ECO:0000256" key="1">
    <source>
        <dbReference type="ARBA" id="ARBA00006640"/>
    </source>
</evidence>
<gene>
    <name evidence="5 7" type="primary">rpsU</name>
    <name evidence="7" type="ORF">FZC35_00160</name>
</gene>
<evidence type="ECO:0000256" key="4">
    <source>
        <dbReference type="ARBA" id="ARBA00035135"/>
    </source>
</evidence>